<protein>
    <submittedName>
        <fullName evidence="2">Amidotransferase</fullName>
    </submittedName>
</protein>
<dbReference type="CDD" id="cd01741">
    <property type="entry name" value="GATase1_1"/>
    <property type="match status" value="1"/>
</dbReference>
<dbReference type="InterPro" id="IPR029062">
    <property type="entry name" value="Class_I_gatase-like"/>
</dbReference>
<dbReference type="GO" id="GO:0005829">
    <property type="term" value="C:cytosol"/>
    <property type="evidence" value="ECO:0007669"/>
    <property type="project" value="TreeGrafter"/>
</dbReference>
<dbReference type="InterPro" id="IPR044992">
    <property type="entry name" value="ChyE-like"/>
</dbReference>
<dbReference type="SUPFAM" id="SSF52317">
    <property type="entry name" value="Class I glutamine amidotransferase-like"/>
    <property type="match status" value="1"/>
</dbReference>
<dbReference type="EMBL" id="RSCK01000115">
    <property type="protein sequence ID" value="RUT02000.1"/>
    <property type="molecule type" value="Genomic_DNA"/>
</dbReference>
<dbReference type="PROSITE" id="PS51273">
    <property type="entry name" value="GATASE_TYPE_1"/>
    <property type="match status" value="1"/>
</dbReference>
<evidence type="ECO:0000259" key="1">
    <source>
        <dbReference type="Pfam" id="PF00117"/>
    </source>
</evidence>
<reference evidence="2 3" key="1">
    <citation type="journal article" date="2019" name="Genome Biol. Evol.">
        <title>Day and night: Metabolic profiles and evolutionary relationships of six axenic non-marine cyanobacteria.</title>
        <authorList>
            <person name="Will S.E."/>
            <person name="Henke P."/>
            <person name="Boedeker C."/>
            <person name="Huang S."/>
            <person name="Brinkmann H."/>
            <person name="Rohde M."/>
            <person name="Jarek M."/>
            <person name="Friedl T."/>
            <person name="Seufert S."/>
            <person name="Schumacher M."/>
            <person name="Overmann J."/>
            <person name="Neumann-Schaal M."/>
            <person name="Petersen J."/>
        </authorList>
    </citation>
    <scope>NUCLEOTIDE SEQUENCE [LARGE SCALE GENOMIC DNA]</scope>
    <source>
        <strain evidence="2 3">SAG 39.79</strain>
    </source>
</reference>
<dbReference type="PANTHER" id="PTHR42695">
    <property type="entry name" value="GLUTAMINE AMIDOTRANSFERASE YLR126C-RELATED"/>
    <property type="match status" value="1"/>
</dbReference>
<keyword evidence="3" id="KW-1185">Reference proteome</keyword>
<dbReference type="AlphaFoldDB" id="A0AB37UB15"/>
<comment type="caution">
    <text evidence="2">The sequence shown here is derived from an EMBL/GenBank/DDBJ whole genome shotgun (WGS) entry which is preliminary data.</text>
</comment>
<gene>
    <name evidence="2" type="ORF">DSM107010_63780</name>
</gene>
<dbReference type="RefSeq" id="WP_106169242.1">
    <property type="nucleotide sequence ID" value="NZ_JAVKZF010000004.1"/>
</dbReference>
<sequence>MRIHYLQHVPFEKLGNISTWMTDRNYSVSSTRLYADDPLPTVNDFDWLIVLGGPMNIYEEDRYPWLSAEKQLIKQAIEKDKLVLGICLGAQLIADALGARVYSGEHKEIGWFPIKTVEAVQQSKGLEFLSSELTVFHWHGDTFELPEKAIRLAYSEGCANQAFLYSDKVLGLQFHLEVDRQGVRQMIENSASELVAGKYVQSSEEMLSANRNFATIHKVMYHFLEMLSCHDRKAVQNR</sequence>
<name>A0AB37UB15_9CYAN</name>
<evidence type="ECO:0000313" key="3">
    <source>
        <dbReference type="Proteomes" id="UP000282574"/>
    </source>
</evidence>
<proteinExistence type="predicted"/>
<dbReference type="Gene3D" id="3.40.50.880">
    <property type="match status" value="1"/>
</dbReference>
<dbReference type="Pfam" id="PF00117">
    <property type="entry name" value="GATase"/>
    <property type="match status" value="1"/>
</dbReference>
<dbReference type="InterPro" id="IPR017926">
    <property type="entry name" value="GATASE"/>
</dbReference>
<dbReference type="PANTHER" id="PTHR42695:SF5">
    <property type="entry name" value="GLUTAMINE AMIDOTRANSFERASE YLR126C-RELATED"/>
    <property type="match status" value="1"/>
</dbReference>
<dbReference type="Proteomes" id="UP000282574">
    <property type="component" value="Unassembled WGS sequence"/>
</dbReference>
<organism evidence="2 3">
    <name type="scientific">Chroococcidiopsis cubana SAG 39.79</name>
    <dbReference type="NCBI Taxonomy" id="388085"/>
    <lineage>
        <taxon>Bacteria</taxon>
        <taxon>Bacillati</taxon>
        <taxon>Cyanobacteriota</taxon>
        <taxon>Cyanophyceae</taxon>
        <taxon>Chroococcidiopsidales</taxon>
        <taxon>Chroococcidiopsidaceae</taxon>
        <taxon>Chroococcidiopsis</taxon>
    </lineage>
</organism>
<feature type="domain" description="Glutamine amidotransferase" evidence="1">
    <location>
        <begin position="28"/>
        <end position="181"/>
    </location>
</feature>
<dbReference type="FunFam" id="3.40.50.880:FF:000033">
    <property type="entry name" value="Glutamine amidotransferase class-I"/>
    <property type="match status" value="1"/>
</dbReference>
<accession>A0AB37UB15</accession>
<evidence type="ECO:0000313" key="2">
    <source>
        <dbReference type="EMBL" id="RUT02000.1"/>
    </source>
</evidence>